<dbReference type="InterPro" id="IPR013786">
    <property type="entry name" value="AcylCoA_DH/ox_N"/>
</dbReference>
<comment type="similarity">
    <text evidence="2">Belongs to the HpaH/HsaA monooxygenase family.</text>
</comment>
<accession>A0ABS0NZN6</accession>
<dbReference type="PIRSF" id="PIRSF016578">
    <property type="entry name" value="HsaA"/>
    <property type="match status" value="1"/>
</dbReference>
<dbReference type="InterPro" id="IPR046373">
    <property type="entry name" value="Acyl-CoA_Oxase/DH_mid-dom_sf"/>
</dbReference>
<proteinExistence type="inferred from homology"/>
<dbReference type="SUPFAM" id="SSF47203">
    <property type="entry name" value="Acyl-CoA dehydrogenase C-terminal domain-like"/>
    <property type="match status" value="1"/>
</dbReference>
<dbReference type="RefSeq" id="WP_061877721.1">
    <property type="nucleotide sequence ID" value="NZ_JACEGD010000008.1"/>
</dbReference>
<dbReference type="PANTHER" id="PTHR48083:SF5">
    <property type="entry name" value="NRGC PROTEIN"/>
    <property type="match status" value="1"/>
</dbReference>
<dbReference type="InterPro" id="IPR009100">
    <property type="entry name" value="AcylCoA_DH/oxidase_NM_dom_sf"/>
</dbReference>
<gene>
    <name evidence="5" type="ORF">H1B27_09215</name>
</gene>
<feature type="domain" description="Acyl-CoA dehydrogenase/oxidase N-terminal" evidence="3">
    <location>
        <begin position="31"/>
        <end position="111"/>
    </location>
</feature>
<evidence type="ECO:0000259" key="4">
    <source>
        <dbReference type="Pfam" id="PF08028"/>
    </source>
</evidence>
<evidence type="ECO:0000313" key="6">
    <source>
        <dbReference type="Proteomes" id="UP001194539"/>
    </source>
</evidence>
<keyword evidence="1" id="KW-0560">Oxidoreductase</keyword>
<feature type="domain" description="Acyl-CoA dehydrogenase C-terminal" evidence="4">
    <location>
        <begin position="255"/>
        <end position="381"/>
    </location>
</feature>
<dbReference type="SUPFAM" id="SSF56645">
    <property type="entry name" value="Acyl-CoA dehydrogenase NM domain-like"/>
    <property type="match status" value="1"/>
</dbReference>
<dbReference type="Gene3D" id="2.40.110.10">
    <property type="entry name" value="Butyryl-CoA Dehydrogenase, subunit A, domain 2"/>
    <property type="match status" value="1"/>
</dbReference>
<organism evidence="5 6">
    <name type="scientific">Bradyrhizobium diversitatis</name>
    <dbReference type="NCBI Taxonomy" id="2755406"/>
    <lineage>
        <taxon>Bacteria</taxon>
        <taxon>Pseudomonadati</taxon>
        <taxon>Pseudomonadota</taxon>
        <taxon>Alphaproteobacteria</taxon>
        <taxon>Hyphomicrobiales</taxon>
        <taxon>Nitrobacteraceae</taxon>
        <taxon>Bradyrhizobium</taxon>
    </lineage>
</organism>
<dbReference type="InterPro" id="IPR050741">
    <property type="entry name" value="Acyl-CoA_dehydrogenase"/>
</dbReference>
<evidence type="ECO:0000256" key="2">
    <source>
        <dbReference type="ARBA" id="ARBA00049661"/>
    </source>
</evidence>
<dbReference type="InterPro" id="IPR037069">
    <property type="entry name" value="AcylCoA_DH/ox_N_sf"/>
</dbReference>
<name>A0ABS0NZN6_9BRAD</name>
<comment type="caution">
    <text evidence="5">The sequence shown here is derived from an EMBL/GenBank/DDBJ whole genome shotgun (WGS) entry which is preliminary data.</text>
</comment>
<evidence type="ECO:0000313" key="5">
    <source>
        <dbReference type="EMBL" id="MBH5386464.1"/>
    </source>
</evidence>
<sequence length="410" mass="44332">MSLSMQRAAKPSTTPSVAEFHARLDAVLPLVESRAAEAEAQGYLTDDVVAALRKAGIYTMLFPREVGGAELLPYDAMTVIERLAYTHASAGWCAIGNNMEGTTLAIYVEDEGIKKVFAKGADITIAGNGVPRGFARPVDGGYMIRGNWAYGSGIQHAEWVHSGCFVTDASGKDMVFGPNGQPKIVVTHHPRATIKLMGNWDVLGLRATGSFDYTLSEGDELFVPTHMTYDFDIGAPRRGGVQGALGLAGYSAWSHSSWAVGVGRRMLDELVKVIVSRQDPFGKSCESASFKFQFAQAEARFRAARALVHETWKEVSETCAGGESPSLAQMTMIKLSLRHIHDVLSDISTFAHRAARGASLHNTPMQRFYRDIHSGTQHILMADQIVEECGRALLGLPGPGAQWTVFGVTG</sequence>
<evidence type="ECO:0000259" key="3">
    <source>
        <dbReference type="Pfam" id="PF02771"/>
    </source>
</evidence>
<dbReference type="Gene3D" id="1.10.540.10">
    <property type="entry name" value="Acyl-CoA dehydrogenase/oxidase, N-terminal domain"/>
    <property type="match status" value="1"/>
</dbReference>
<reference evidence="5 6" key="1">
    <citation type="submission" date="2020-07" db="EMBL/GenBank/DDBJ databases">
        <title>Bradyrhizobium diversity isolated from nodules of indigenous legumes of Western Australia.</title>
        <authorList>
            <person name="Klepa M.S."/>
        </authorList>
    </citation>
    <scope>NUCLEOTIDE SEQUENCE [LARGE SCALE GENOMIC DNA]</scope>
    <source>
        <strain evidence="5 6">CNPSo 4019</strain>
    </source>
</reference>
<dbReference type="InterPro" id="IPR036250">
    <property type="entry name" value="AcylCo_DH-like_C"/>
</dbReference>
<dbReference type="Gene3D" id="1.20.140.10">
    <property type="entry name" value="Butyryl-CoA Dehydrogenase, subunit A, domain 3"/>
    <property type="match status" value="1"/>
</dbReference>
<protein>
    <submittedName>
        <fullName evidence="5">Acyl-CoA dehydrogenase family protein</fullName>
    </submittedName>
</protein>
<evidence type="ECO:0000256" key="1">
    <source>
        <dbReference type="ARBA" id="ARBA00023002"/>
    </source>
</evidence>
<dbReference type="Proteomes" id="UP001194539">
    <property type="component" value="Unassembled WGS sequence"/>
</dbReference>
<dbReference type="PANTHER" id="PTHR48083">
    <property type="entry name" value="MEDIUM-CHAIN SPECIFIC ACYL-COA DEHYDROGENASE, MITOCHONDRIAL-RELATED"/>
    <property type="match status" value="1"/>
</dbReference>
<keyword evidence="6" id="KW-1185">Reference proteome</keyword>
<dbReference type="Pfam" id="PF08028">
    <property type="entry name" value="Acyl-CoA_dh_2"/>
    <property type="match status" value="1"/>
</dbReference>
<dbReference type="InterPro" id="IPR013107">
    <property type="entry name" value="Acyl-CoA_DH_C"/>
</dbReference>
<dbReference type="Pfam" id="PF02771">
    <property type="entry name" value="Acyl-CoA_dh_N"/>
    <property type="match status" value="1"/>
</dbReference>
<dbReference type="EMBL" id="JACEGD010000008">
    <property type="protein sequence ID" value="MBH5386464.1"/>
    <property type="molecule type" value="Genomic_DNA"/>
</dbReference>